<dbReference type="Proteomes" id="UP000009080">
    <property type="component" value="Chromosome"/>
</dbReference>
<sequence>MLDNAGRKLHIAVFAPYLQGDYMGEIINQLRDSCNLKHYRFSAVRTNGFGEFNLGLGLDQYDGIIVIRNAVSPKLIERIQNRGIPLLAVAHDYFPLDVPIVTSDNDAGTELAFNYLRERGHSELLFVGDITQYDLRKRYERFVELCRDADLNCGTDHIICTPNAIFSGGLAAGREFLERTSRASGVICGAGHTAMGFVRKLHDAGIKCPGDIDVITFDAIQLMQAMTPGLPYVDQNLDVLALRCITTLEGMIHSSTLPTRVITIAPTIFDNQGERETKESAQAQTDLYQLAQTGAVLHNSLEITQDIVATRLDKIMTVAPLFDQFMEFGVLSCLVHDGQRRAHLHVHKIFTLTDVSVIRSNQREYTCTPDSFPPPAIRDEFNGQHKVTIHFPVFSGDHIWGVLTFFADKTCDKDAISFVNFSSFIDNIVFSYGKVLEVLTLEQELKKNERKAPHINRGPMPIGNLPSFEWDLEKGSVQWSDIALELLGFTTELEKTIYRKMEIFDRVHPDDEHKLRKELTASLSNLGTLATAARLKTAEGDYRYYSLQGEILHEEDSRAVRYRCCLSLLN</sequence>
<dbReference type="GO" id="GO:0000976">
    <property type="term" value="F:transcription cis-regulatory region binding"/>
    <property type="evidence" value="ECO:0007669"/>
    <property type="project" value="TreeGrafter"/>
</dbReference>
<name>C5BSE6_TERTT</name>
<dbReference type="InterPro" id="IPR028082">
    <property type="entry name" value="Peripla_BP_I"/>
</dbReference>
<accession>C5BSE6</accession>
<keyword evidence="2" id="KW-0238">DNA-binding</keyword>
<reference evidence="6 7" key="1">
    <citation type="journal article" date="2009" name="PLoS ONE">
        <title>The complete genome of Teredinibacter turnerae T7901: an intracellular endosymbiont of marine wood-boring bivalves (shipworms).</title>
        <authorList>
            <person name="Yang J.C."/>
            <person name="Madupu R."/>
            <person name="Durkin A.S."/>
            <person name="Ekborg N.A."/>
            <person name="Pedamallu C.S."/>
            <person name="Hostetler J.B."/>
            <person name="Radune D."/>
            <person name="Toms B.S."/>
            <person name="Henrissat B."/>
            <person name="Coutinho P.M."/>
            <person name="Schwarz S."/>
            <person name="Field L."/>
            <person name="Trindade-Silva A.E."/>
            <person name="Soares C.A.G."/>
            <person name="Elshahawi S."/>
            <person name="Hanora A."/>
            <person name="Schmidt E.W."/>
            <person name="Haygood M.G."/>
            <person name="Posfai J."/>
            <person name="Benner J."/>
            <person name="Madinger C."/>
            <person name="Nove J."/>
            <person name="Anton B."/>
            <person name="Chaudhary K."/>
            <person name="Foster J."/>
            <person name="Holman A."/>
            <person name="Kumar S."/>
            <person name="Lessard P.A."/>
            <person name="Luyten Y.A."/>
            <person name="Slatko B."/>
            <person name="Wood N."/>
            <person name="Wu B."/>
            <person name="Teplitski M."/>
            <person name="Mougous J.D."/>
            <person name="Ward N."/>
            <person name="Eisen J.A."/>
            <person name="Badger J.H."/>
            <person name="Distel D.L."/>
        </authorList>
    </citation>
    <scope>NUCLEOTIDE SEQUENCE [LARGE SCALE GENOMIC DNA]</scope>
    <source>
        <strain evidence="7">ATCC 39867 / T7901</strain>
    </source>
</reference>
<evidence type="ECO:0000256" key="3">
    <source>
        <dbReference type="ARBA" id="ARBA00023163"/>
    </source>
</evidence>
<dbReference type="eggNOG" id="COG1609">
    <property type="taxonomic scope" value="Bacteria"/>
</dbReference>
<dbReference type="Gene3D" id="3.40.50.2300">
    <property type="match status" value="2"/>
</dbReference>
<dbReference type="Pfam" id="PF08447">
    <property type="entry name" value="PAS_3"/>
    <property type="match status" value="1"/>
</dbReference>
<dbReference type="CDD" id="cd00130">
    <property type="entry name" value="PAS"/>
    <property type="match status" value="1"/>
</dbReference>
<dbReference type="HOGENOM" id="CLU_034654_0_0_6"/>
<dbReference type="CDD" id="cd06267">
    <property type="entry name" value="PBP1_LacI_sugar_binding-like"/>
    <property type="match status" value="1"/>
</dbReference>
<evidence type="ECO:0000313" key="6">
    <source>
        <dbReference type="EMBL" id="ACR13459.1"/>
    </source>
</evidence>
<keyword evidence="7" id="KW-1185">Reference proteome</keyword>
<proteinExistence type="predicted"/>
<gene>
    <name evidence="6" type="ordered locus">TERTU_1336</name>
</gene>
<dbReference type="STRING" id="377629.TERTU_1336"/>
<evidence type="ECO:0000259" key="4">
    <source>
        <dbReference type="Pfam" id="PF08447"/>
    </source>
</evidence>
<dbReference type="PANTHER" id="PTHR30146:SF109">
    <property type="entry name" value="HTH-TYPE TRANSCRIPTIONAL REGULATOR GALS"/>
    <property type="match status" value="1"/>
</dbReference>
<dbReference type="KEGG" id="ttu:TERTU_1336"/>
<dbReference type="InterPro" id="IPR013655">
    <property type="entry name" value="PAS_fold_3"/>
</dbReference>
<dbReference type="OrthoDB" id="6379821at2"/>
<organism evidence="6 7">
    <name type="scientific">Teredinibacter turnerae (strain ATCC 39867 / T7901)</name>
    <dbReference type="NCBI Taxonomy" id="377629"/>
    <lineage>
        <taxon>Bacteria</taxon>
        <taxon>Pseudomonadati</taxon>
        <taxon>Pseudomonadota</taxon>
        <taxon>Gammaproteobacteria</taxon>
        <taxon>Cellvibrionales</taxon>
        <taxon>Cellvibrionaceae</taxon>
        <taxon>Teredinibacter</taxon>
    </lineage>
</organism>
<protein>
    <submittedName>
        <fullName evidence="6">PAS fold family protein</fullName>
    </submittedName>
</protein>
<evidence type="ECO:0000259" key="5">
    <source>
        <dbReference type="Pfam" id="PF13377"/>
    </source>
</evidence>
<dbReference type="Gene3D" id="3.30.450.20">
    <property type="entry name" value="PAS domain"/>
    <property type="match status" value="1"/>
</dbReference>
<feature type="domain" description="PAS fold-3" evidence="4">
    <location>
        <begin position="477"/>
        <end position="563"/>
    </location>
</feature>
<dbReference type="RefSeq" id="WP_015819573.1">
    <property type="nucleotide sequence ID" value="NC_012997.1"/>
</dbReference>
<dbReference type="AlphaFoldDB" id="C5BSE6"/>
<feature type="domain" description="Transcriptional regulator LacI/GalR-like sensor" evidence="5">
    <location>
        <begin position="114"/>
        <end position="267"/>
    </location>
</feature>
<evidence type="ECO:0000256" key="2">
    <source>
        <dbReference type="ARBA" id="ARBA00023125"/>
    </source>
</evidence>
<dbReference type="Pfam" id="PF13377">
    <property type="entry name" value="Peripla_BP_3"/>
    <property type="match status" value="1"/>
</dbReference>
<dbReference type="InterPro" id="IPR046335">
    <property type="entry name" value="LacI/GalR-like_sensor"/>
</dbReference>
<dbReference type="PANTHER" id="PTHR30146">
    <property type="entry name" value="LACI-RELATED TRANSCRIPTIONAL REPRESSOR"/>
    <property type="match status" value="1"/>
</dbReference>
<keyword evidence="1" id="KW-0805">Transcription regulation</keyword>
<dbReference type="SUPFAM" id="SSF55785">
    <property type="entry name" value="PYP-like sensor domain (PAS domain)"/>
    <property type="match status" value="1"/>
</dbReference>
<dbReference type="GO" id="GO:0003700">
    <property type="term" value="F:DNA-binding transcription factor activity"/>
    <property type="evidence" value="ECO:0007669"/>
    <property type="project" value="TreeGrafter"/>
</dbReference>
<dbReference type="InterPro" id="IPR035965">
    <property type="entry name" value="PAS-like_dom_sf"/>
</dbReference>
<evidence type="ECO:0000256" key="1">
    <source>
        <dbReference type="ARBA" id="ARBA00023015"/>
    </source>
</evidence>
<evidence type="ECO:0000313" key="7">
    <source>
        <dbReference type="Proteomes" id="UP000009080"/>
    </source>
</evidence>
<dbReference type="SUPFAM" id="SSF53822">
    <property type="entry name" value="Periplasmic binding protein-like I"/>
    <property type="match status" value="1"/>
</dbReference>
<dbReference type="InterPro" id="IPR000014">
    <property type="entry name" value="PAS"/>
</dbReference>
<keyword evidence="3" id="KW-0804">Transcription</keyword>
<dbReference type="EMBL" id="CP001614">
    <property type="protein sequence ID" value="ACR13459.1"/>
    <property type="molecule type" value="Genomic_DNA"/>
</dbReference>